<dbReference type="Proteomes" id="UP000198939">
    <property type="component" value="Unassembled WGS sequence"/>
</dbReference>
<dbReference type="RefSeq" id="WP_072381320.1">
    <property type="nucleotide sequence ID" value="NZ_FNXB01000055.1"/>
</dbReference>
<proteinExistence type="predicted"/>
<accession>A0A1H8VND9</accession>
<evidence type="ECO:0000313" key="1">
    <source>
        <dbReference type="EMBL" id="SEI19203.1"/>
    </source>
</evidence>
<dbReference type="AlphaFoldDB" id="A0A1H8VND9"/>
<keyword evidence="4" id="KW-1185">Reference proteome</keyword>
<evidence type="ECO:0000313" key="2">
    <source>
        <dbReference type="EMBL" id="SEP16909.1"/>
    </source>
</evidence>
<reference evidence="1" key="2">
    <citation type="submission" date="2016-10" db="EMBL/GenBank/DDBJ databases">
        <authorList>
            <person name="de Groot N.N."/>
        </authorList>
    </citation>
    <scope>NUCLEOTIDE SEQUENCE [LARGE SCALE GENOMIC DNA]</scope>
    <source>
        <strain evidence="1">CCBAU85039</strain>
    </source>
</reference>
<dbReference type="EMBL" id="FOCV01000045">
    <property type="protein sequence ID" value="SEP16909.1"/>
    <property type="molecule type" value="Genomic_DNA"/>
</dbReference>
<dbReference type="STRING" id="501024.RTCCBAU85039_6103"/>
<name>A0A1H8VND9_9HYPH</name>
<sequence length="113" mass="13118">MSAKERIKRYRETGGAADLVRVEVLVPRARRDEIVRVAAEFRAKHRVEKDRLAEFIRMAAERYGLRVFDNIDIDKLDDLPQKARVVANALMERGDARAYAMGRKMAFELRDAR</sequence>
<dbReference type="OrthoDB" id="8366111at2"/>
<reference evidence="2 4" key="1">
    <citation type="submission" date="2016-10" db="EMBL/GenBank/DDBJ databases">
        <authorList>
            <person name="Varghese N."/>
            <person name="Submissions S."/>
        </authorList>
    </citation>
    <scope>NUCLEOTIDE SEQUENCE [LARGE SCALE GENOMIC DNA]</scope>
    <source>
        <strain evidence="2 4">CGMCC 1.7071</strain>
    </source>
</reference>
<dbReference type="EMBL" id="FNXB01000055">
    <property type="protein sequence ID" value="SEI19203.1"/>
    <property type="molecule type" value="Genomic_DNA"/>
</dbReference>
<dbReference type="Proteomes" id="UP000183063">
    <property type="component" value="Unassembled WGS sequence"/>
</dbReference>
<gene>
    <name evidence="1" type="ORF">RTCCBAU85039_6103</name>
    <name evidence="2" type="ORF">SAMN05216228_10457</name>
</gene>
<protein>
    <submittedName>
        <fullName evidence="1">Uncharacterized protein</fullName>
    </submittedName>
</protein>
<evidence type="ECO:0000313" key="4">
    <source>
        <dbReference type="Proteomes" id="UP000198939"/>
    </source>
</evidence>
<reference evidence="3" key="3">
    <citation type="submission" date="2016-10" db="EMBL/GenBank/DDBJ databases">
        <authorList>
            <person name="Wibberg D."/>
        </authorList>
    </citation>
    <scope>NUCLEOTIDE SEQUENCE [LARGE SCALE GENOMIC DNA]</scope>
</reference>
<organism evidence="1 3">
    <name type="scientific">Rhizobium tibeticum</name>
    <dbReference type="NCBI Taxonomy" id="501024"/>
    <lineage>
        <taxon>Bacteria</taxon>
        <taxon>Pseudomonadati</taxon>
        <taxon>Pseudomonadota</taxon>
        <taxon>Alphaproteobacteria</taxon>
        <taxon>Hyphomicrobiales</taxon>
        <taxon>Rhizobiaceae</taxon>
        <taxon>Rhizobium/Agrobacterium group</taxon>
        <taxon>Rhizobium</taxon>
    </lineage>
</organism>
<evidence type="ECO:0000313" key="3">
    <source>
        <dbReference type="Proteomes" id="UP000183063"/>
    </source>
</evidence>